<organism evidence="1">
    <name type="scientific">Rhizophora mucronata</name>
    <name type="common">Asiatic mangrove</name>
    <dbReference type="NCBI Taxonomy" id="61149"/>
    <lineage>
        <taxon>Eukaryota</taxon>
        <taxon>Viridiplantae</taxon>
        <taxon>Streptophyta</taxon>
        <taxon>Embryophyta</taxon>
        <taxon>Tracheophyta</taxon>
        <taxon>Spermatophyta</taxon>
        <taxon>Magnoliopsida</taxon>
        <taxon>eudicotyledons</taxon>
        <taxon>Gunneridae</taxon>
        <taxon>Pentapetalae</taxon>
        <taxon>rosids</taxon>
        <taxon>fabids</taxon>
        <taxon>Malpighiales</taxon>
        <taxon>Rhizophoraceae</taxon>
        <taxon>Rhizophora</taxon>
    </lineage>
</organism>
<proteinExistence type="predicted"/>
<name>A0A2P2QRL0_RHIMU</name>
<sequence>MEVLIQVSVSIFVYLT</sequence>
<accession>A0A2P2QRL0</accession>
<dbReference type="EMBL" id="GGEC01089146">
    <property type="protein sequence ID" value="MBX69630.1"/>
    <property type="molecule type" value="Transcribed_RNA"/>
</dbReference>
<reference evidence="1" key="1">
    <citation type="submission" date="2018-02" db="EMBL/GenBank/DDBJ databases">
        <title>Rhizophora mucronata_Transcriptome.</title>
        <authorList>
            <person name="Meera S.P."/>
            <person name="Sreeshan A."/>
            <person name="Augustine A."/>
        </authorList>
    </citation>
    <scope>NUCLEOTIDE SEQUENCE</scope>
    <source>
        <tissue evidence="1">Leaf</tissue>
    </source>
</reference>
<evidence type="ECO:0000313" key="1">
    <source>
        <dbReference type="EMBL" id="MBX69630.1"/>
    </source>
</evidence>
<protein>
    <submittedName>
        <fullName evidence="1">Uncharacterized protein</fullName>
    </submittedName>
</protein>
<dbReference type="AlphaFoldDB" id="A0A2P2QRL0"/>